<evidence type="ECO:0000313" key="4">
    <source>
        <dbReference type="EMBL" id="QJA87855.1"/>
    </source>
</evidence>
<keyword evidence="1" id="KW-0175">Coiled coil</keyword>
<reference evidence="4" key="1">
    <citation type="submission" date="2020-03" db="EMBL/GenBank/DDBJ databases">
        <title>The deep terrestrial virosphere.</title>
        <authorList>
            <person name="Holmfeldt K."/>
            <person name="Nilsson E."/>
            <person name="Simone D."/>
            <person name="Lopez-Fernandez M."/>
            <person name="Wu X."/>
            <person name="de Brujin I."/>
            <person name="Lundin D."/>
            <person name="Andersson A."/>
            <person name="Bertilsson S."/>
            <person name="Dopson M."/>
        </authorList>
    </citation>
    <scope>NUCLEOTIDE SEQUENCE</scope>
    <source>
        <strain evidence="3">MM415A04893</strain>
        <strain evidence="4">MM415B02878</strain>
    </source>
</reference>
<protein>
    <submittedName>
        <fullName evidence="4">Uncharacterized protein</fullName>
    </submittedName>
</protein>
<dbReference type="EMBL" id="MT142737">
    <property type="protein sequence ID" value="QJA87855.1"/>
    <property type="molecule type" value="Genomic_DNA"/>
</dbReference>
<accession>A0A6M3L3B0</accession>
<feature type="region of interest" description="Disordered" evidence="2">
    <location>
        <begin position="1"/>
        <end position="24"/>
    </location>
</feature>
<organism evidence="4">
    <name type="scientific">viral metagenome</name>
    <dbReference type="NCBI Taxonomy" id="1070528"/>
    <lineage>
        <taxon>unclassified sequences</taxon>
        <taxon>metagenomes</taxon>
        <taxon>organismal metagenomes</taxon>
    </lineage>
</organism>
<feature type="region of interest" description="Disordered" evidence="2">
    <location>
        <begin position="200"/>
        <end position="232"/>
    </location>
</feature>
<sequence length="259" mass="29508">MTEEATERAINSGWTPQEDFKGDPEKWLPAEVWNERADTMLPLIKAERKKTAEENQRLKSEISTTQQEIAQLKRTMKQIVNVSENVTSRAYEKAKETIRKEKQAAVENSDGAAFAELEKQELDLDKARPVKVDMSNLDTPSRPTDSGPLASFKSRNVDWYEKDEELTGYAQGLAVKLQKSGVVDATEQLKQVEAGVKKRFPEQFGNSRREEETVTGPTTPPPRKKGSSFTWTPEATEMFNMLKRDDPKYTKEQYIKDSE</sequence>
<gene>
    <name evidence="3" type="ORF">MM415A04893_0003</name>
    <name evidence="4" type="ORF">MM415B02878_0003</name>
</gene>
<dbReference type="AlphaFoldDB" id="A0A6M3L3B0"/>
<evidence type="ECO:0000256" key="1">
    <source>
        <dbReference type="SAM" id="Coils"/>
    </source>
</evidence>
<dbReference type="EMBL" id="MT141687">
    <property type="protein sequence ID" value="QJA69219.1"/>
    <property type="molecule type" value="Genomic_DNA"/>
</dbReference>
<feature type="compositionally biased region" description="Basic and acidic residues" evidence="2">
    <location>
        <begin position="200"/>
        <end position="212"/>
    </location>
</feature>
<feature type="coiled-coil region" evidence="1">
    <location>
        <begin position="48"/>
        <end position="82"/>
    </location>
</feature>
<proteinExistence type="predicted"/>
<feature type="region of interest" description="Disordered" evidence="2">
    <location>
        <begin position="126"/>
        <end position="152"/>
    </location>
</feature>
<evidence type="ECO:0000256" key="2">
    <source>
        <dbReference type="SAM" id="MobiDB-lite"/>
    </source>
</evidence>
<name>A0A6M3L3B0_9ZZZZ</name>
<evidence type="ECO:0000313" key="3">
    <source>
        <dbReference type="EMBL" id="QJA69219.1"/>
    </source>
</evidence>